<evidence type="ECO:0000256" key="1">
    <source>
        <dbReference type="SAM" id="MobiDB-lite"/>
    </source>
</evidence>
<reference evidence="2" key="1">
    <citation type="submission" date="2018-02" db="EMBL/GenBank/DDBJ databases">
        <title>Rhizophora mucronata_Transcriptome.</title>
        <authorList>
            <person name="Meera S.P."/>
            <person name="Sreeshan A."/>
            <person name="Augustine A."/>
        </authorList>
    </citation>
    <scope>NUCLEOTIDE SEQUENCE</scope>
    <source>
        <tissue evidence="2">Leaf</tissue>
    </source>
</reference>
<protein>
    <submittedName>
        <fullName evidence="2">Uncharacterized protein</fullName>
    </submittedName>
</protein>
<evidence type="ECO:0000313" key="2">
    <source>
        <dbReference type="EMBL" id="MBW85425.1"/>
    </source>
</evidence>
<name>A0A2P2IW19_RHIMU</name>
<accession>A0A2P2IW19</accession>
<dbReference type="AlphaFoldDB" id="A0A2P2IW19"/>
<feature type="region of interest" description="Disordered" evidence="1">
    <location>
        <begin position="30"/>
        <end position="69"/>
    </location>
</feature>
<sequence length="69" mass="8022">MRKNCSSKSHISAFNGMILLITNEPRMDYPPEYKKSNVTQKSKTNRSLKSPKVQKYSSNQRKPNYNSQL</sequence>
<feature type="compositionally biased region" description="Polar residues" evidence="1">
    <location>
        <begin position="55"/>
        <end position="69"/>
    </location>
</feature>
<dbReference type="EMBL" id="GGEC01004942">
    <property type="protein sequence ID" value="MBW85425.1"/>
    <property type="molecule type" value="Transcribed_RNA"/>
</dbReference>
<proteinExistence type="predicted"/>
<feature type="compositionally biased region" description="Polar residues" evidence="1">
    <location>
        <begin position="36"/>
        <end position="48"/>
    </location>
</feature>
<organism evidence="2">
    <name type="scientific">Rhizophora mucronata</name>
    <name type="common">Asiatic mangrove</name>
    <dbReference type="NCBI Taxonomy" id="61149"/>
    <lineage>
        <taxon>Eukaryota</taxon>
        <taxon>Viridiplantae</taxon>
        <taxon>Streptophyta</taxon>
        <taxon>Embryophyta</taxon>
        <taxon>Tracheophyta</taxon>
        <taxon>Spermatophyta</taxon>
        <taxon>Magnoliopsida</taxon>
        <taxon>eudicotyledons</taxon>
        <taxon>Gunneridae</taxon>
        <taxon>Pentapetalae</taxon>
        <taxon>rosids</taxon>
        <taxon>fabids</taxon>
        <taxon>Malpighiales</taxon>
        <taxon>Rhizophoraceae</taxon>
        <taxon>Rhizophora</taxon>
    </lineage>
</organism>